<feature type="signal peptide" evidence="1">
    <location>
        <begin position="1"/>
        <end position="19"/>
    </location>
</feature>
<name>A0A9X2ICR7_9GAMM</name>
<sequence>MRKILWIILGFAWVCPSFAALDGHLPVFNASKDLLPSPYPVYVIQNSGVINHPYPGATKVMLPTDNSYTDTPGCYVACYSHKPGVYSVSPTISVMGQIRVKGQYVSRVCQPEGYQGIDISADPMFKLLCAKKIPACADEQCWGGGDTGGWFGIQQ</sequence>
<evidence type="ECO:0000313" key="3">
    <source>
        <dbReference type="Proteomes" id="UP001139721"/>
    </source>
</evidence>
<keyword evidence="3" id="KW-1185">Reference proteome</keyword>
<dbReference type="Proteomes" id="UP001139721">
    <property type="component" value="Unassembled WGS sequence"/>
</dbReference>
<reference evidence="2" key="1">
    <citation type="submission" date="2021-11" db="EMBL/GenBank/DDBJ databases">
        <title>Legionella maioricencis sp. nov., a new species isolated from hot water samples in Mallorca.</title>
        <authorList>
            <person name="Crespi S."/>
            <person name="Drasar V."/>
            <person name="Salva-Serra F."/>
            <person name="Jaen-Luchoro D."/>
            <person name="Pineiro-Iglesias B."/>
            <person name="Aliaga F."/>
            <person name="Fernandez-Juarez V."/>
            <person name="Coll G."/>
            <person name="Moore E.R.B."/>
            <person name="Bennasar-Figueras A."/>
        </authorList>
    </citation>
    <scope>NUCLEOTIDE SEQUENCE</scope>
    <source>
        <strain evidence="2">HCPI-6</strain>
    </source>
</reference>
<feature type="chain" id="PRO_5040963014" evidence="1">
    <location>
        <begin position="20"/>
        <end position="155"/>
    </location>
</feature>
<evidence type="ECO:0000256" key="1">
    <source>
        <dbReference type="SAM" id="SignalP"/>
    </source>
</evidence>
<protein>
    <submittedName>
        <fullName evidence="2">Uncharacterized protein</fullName>
    </submittedName>
</protein>
<dbReference type="RefSeq" id="WP_250424131.1">
    <property type="nucleotide sequence ID" value="NZ_JAJKBJ010000027.1"/>
</dbReference>
<dbReference type="AlphaFoldDB" id="A0A9X2ICR7"/>
<dbReference type="EMBL" id="JAJKBJ010000027">
    <property type="protein sequence ID" value="MCL9685491.1"/>
    <property type="molecule type" value="Genomic_DNA"/>
</dbReference>
<comment type="caution">
    <text evidence="2">The sequence shown here is derived from an EMBL/GenBank/DDBJ whole genome shotgun (WGS) entry which is preliminary data.</text>
</comment>
<evidence type="ECO:0000313" key="2">
    <source>
        <dbReference type="EMBL" id="MCL9685491.1"/>
    </source>
</evidence>
<organism evidence="2 3">
    <name type="scientific">Legionella maioricensis</name>
    <dbReference type="NCBI Taxonomy" id="2896528"/>
    <lineage>
        <taxon>Bacteria</taxon>
        <taxon>Pseudomonadati</taxon>
        <taxon>Pseudomonadota</taxon>
        <taxon>Gammaproteobacteria</taxon>
        <taxon>Legionellales</taxon>
        <taxon>Legionellaceae</taxon>
        <taxon>Legionella</taxon>
    </lineage>
</organism>
<accession>A0A9X2ICR7</accession>
<keyword evidence="1" id="KW-0732">Signal</keyword>
<gene>
    <name evidence="2" type="ORF">LOX96_15415</name>
</gene>
<proteinExistence type="predicted"/>